<dbReference type="VEuPathDB" id="FungiDB:JI435_051890"/>
<name>Q0USS5_PHANO</name>
<feature type="region of interest" description="Disordered" evidence="1">
    <location>
        <begin position="437"/>
        <end position="560"/>
    </location>
</feature>
<feature type="compositionally biased region" description="Low complexity" evidence="1">
    <location>
        <begin position="807"/>
        <end position="823"/>
    </location>
</feature>
<dbReference type="Proteomes" id="UP000001055">
    <property type="component" value="Unassembled WGS sequence"/>
</dbReference>
<feature type="compositionally biased region" description="Pro residues" evidence="1">
    <location>
        <begin position="534"/>
        <end position="550"/>
    </location>
</feature>
<dbReference type="GeneID" id="5972473"/>
<feature type="region of interest" description="Disordered" evidence="1">
    <location>
        <begin position="614"/>
        <end position="879"/>
    </location>
</feature>
<accession>Q0USS5</accession>
<evidence type="ECO:0000313" key="3">
    <source>
        <dbReference type="Proteomes" id="UP000001055"/>
    </source>
</evidence>
<dbReference type="HOGENOM" id="CLU_299766_0_0_1"/>
<feature type="region of interest" description="Disordered" evidence="1">
    <location>
        <begin position="89"/>
        <end position="115"/>
    </location>
</feature>
<feature type="compositionally biased region" description="Low complexity" evidence="1">
    <location>
        <begin position="854"/>
        <end position="864"/>
    </location>
</feature>
<dbReference type="EMBL" id="CH445331">
    <property type="protein sequence ID" value="EAT87580.2"/>
    <property type="molecule type" value="Genomic_DNA"/>
</dbReference>
<evidence type="ECO:0000256" key="1">
    <source>
        <dbReference type="SAM" id="MobiDB-lite"/>
    </source>
</evidence>
<feature type="compositionally biased region" description="Polar residues" evidence="1">
    <location>
        <begin position="614"/>
        <end position="625"/>
    </location>
</feature>
<feature type="compositionally biased region" description="Pro residues" evidence="1">
    <location>
        <begin position="699"/>
        <end position="712"/>
    </location>
</feature>
<dbReference type="VEuPathDB" id="FungiDB:JI435_440540"/>
<dbReference type="AlphaFoldDB" id="Q0USS5"/>
<dbReference type="KEGG" id="pno:SNOG_05189"/>
<proteinExistence type="predicted"/>
<sequence>MSTFGFVPDLLDERYLGRVRDVVGNVEPMPKLVPYDEYKQAVIVYRMDSEHDKFLFQIQEYTKLMSELLGKELWTYYVQWEVDNSNSVPIPTPKKPRLQIPQHEPPAPEDQTPRRKPIIDQVDRAIIDPELIQEEEMLRVLINIVQVESSMVPNVVEWLYRWIDYLEGDGKALKAALKWEIPSLWDFDHHPLVVSGEMKRRLEAMNTEMSQEKDAIKANVKDGNALEQKIEDNERLKYREVRYGIRLPKDEQPLPPLFNIPLDEDKRKKYYDACYRSRHRALVLLLEAGISLQQISSYVKKQGVHPRDTPINETDKELMGLKHYRKDAEAGQDYFKLRATQQIRTLKQTEIAMSDELALEGQQATRASVAPPRSYVTDVPHAPVYVPQNVVAESLWSKIQAAKAKNVDITNYVPTPLVGGMRSAYLELARDRREMKTPVMSDYRSRGPQPDLNYVPHYTSDPEGDSEEDDIDADESEEGGDDNGDDDDEMDDGSGDNLIPSSTHSASAPTLNHPSAPPSATLSSVQSPVLRFGGPPPTGPRPVQFPPFPAPVGQTHPNEPLTDERREELRHMLAIITAPTQAPAASHSTSRPSNQAYSSMAPANVNQTNYFVPSQQTPRPATTSMHAGGAGSPQAPRTSMTFQPPVLTRPTLRPIVPEPQRPTLPGQSPHAQPLDSIAPPASGPGRWTMEHFQINSRARPPPHPAPFNPPPGFASSEVRYHNSNYPNTNPQPPQISRPSQAMMSKPPVLGFPPLPGRSNAYPPVNMNSINDPQAAQQRRSTPVQVPNQYAPPVMQPPRLQTPVIQSQGRQPPTTQPPRQQFPGMQPPRLQFPNTQNTSQNVHPAPSWPAAPSNTVPTMAMTTPSSTPPQQPNQQHPNAQVSRARAMLQAATRPTIPVPMPHSMPHSNTGRVPYFPDPRAMNQVTTPGIQRNAPAPLTLQPSTPTPTPGPLTSLAESILATTPFRSTARGTPIQIYFPKIVVPGNGIGPGGTKLGDDYHIETDALMLGHTIPGSGEITLERALFMPLGCWTNTIKRVRAGHADVLESYPSSFGYNDIKLGEPKPCHLAAYAKLSKALSFMVSAPKAREELLTKRWRVTPGPLTQIDRGAVWEGWGVSIDRPIGMTRAEREGVMRMRWVIDDGSERVRSVEEEEKWKEMEDFMEEEGEGWDFEDDDEMEE</sequence>
<feature type="region of interest" description="Disordered" evidence="1">
    <location>
        <begin position="1154"/>
        <end position="1178"/>
    </location>
</feature>
<feature type="compositionally biased region" description="Polar residues" evidence="1">
    <location>
        <begin position="831"/>
        <end position="841"/>
    </location>
</feature>
<gene>
    <name evidence="2" type="ORF">SNOG_05189</name>
</gene>
<organism evidence="2 3">
    <name type="scientific">Phaeosphaeria nodorum (strain SN15 / ATCC MYA-4574 / FGSC 10173)</name>
    <name type="common">Glume blotch fungus</name>
    <name type="synonym">Parastagonospora nodorum</name>
    <dbReference type="NCBI Taxonomy" id="321614"/>
    <lineage>
        <taxon>Eukaryota</taxon>
        <taxon>Fungi</taxon>
        <taxon>Dikarya</taxon>
        <taxon>Ascomycota</taxon>
        <taxon>Pezizomycotina</taxon>
        <taxon>Dothideomycetes</taxon>
        <taxon>Pleosporomycetidae</taxon>
        <taxon>Pleosporales</taxon>
        <taxon>Pleosporineae</taxon>
        <taxon>Phaeosphaeriaceae</taxon>
        <taxon>Parastagonospora</taxon>
    </lineage>
</organism>
<feature type="compositionally biased region" description="Polar residues" evidence="1">
    <location>
        <begin position="499"/>
        <end position="527"/>
    </location>
</feature>
<feature type="compositionally biased region" description="Acidic residues" evidence="1">
    <location>
        <begin position="462"/>
        <end position="494"/>
    </location>
</feature>
<protein>
    <submittedName>
        <fullName evidence="2">Uncharacterized protein</fullName>
    </submittedName>
</protein>
<dbReference type="eggNOG" id="ENOG502RIPC">
    <property type="taxonomic scope" value="Eukaryota"/>
</dbReference>
<evidence type="ECO:0000313" key="2">
    <source>
        <dbReference type="EMBL" id="EAT87580.2"/>
    </source>
</evidence>
<feature type="compositionally biased region" description="Acidic residues" evidence="1">
    <location>
        <begin position="1159"/>
        <end position="1178"/>
    </location>
</feature>
<reference evidence="3" key="1">
    <citation type="journal article" date="2007" name="Plant Cell">
        <title>Dothideomycete-plant interactions illuminated by genome sequencing and EST analysis of the wheat pathogen Stagonospora nodorum.</title>
        <authorList>
            <person name="Hane J.K."/>
            <person name="Lowe R.G."/>
            <person name="Solomon P.S."/>
            <person name="Tan K.C."/>
            <person name="Schoch C.L."/>
            <person name="Spatafora J.W."/>
            <person name="Crous P.W."/>
            <person name="Kodira C."/>
            <person name="Birren B.W."/>
            <person name="Galagan J.E."/>
            <person name="Torriani S.F."/>
            <person name="McDonald B.A."/>
            <person name="Oliver R.P."/>
        </authorList>
    </citation>
    <scope>NUCLEOTIDE SEQUENCE [LARGE SCALE GENOMIC DNA]</scope>
    <source>
        <strain evidence="3">SN15 / ATCC MYA-4574 / FGSC 10173</strain>
    </source>
</reference>
<dbReference type="RefSeq" id="XP_001795598.1">
    <property type="nucleotide sequence ID" value="XM_001795546.1"/>
</dbReference>
<dbReference type="InParanoid" id="Q0USS5"/>
<feature type="compositionally biased region" description="Polar residues" evidence="1">
    <location>
        <begin position="765"/>
        <end position="787"/>
    </location>
</feature>